<proteinExistence type="predicted"/>
<dbReference type="Proteomes" id="UP000289738">
    <property type="component" value="Chromosome B04"/>
</dbReference>
<evidence type="ECO:0000313" key="1">
    <source>
        <dbReference type="EMBL" id="RYR15486.1"/>
    </source>
</evidence>
<dbReference type="PANTHER" id="PTHR31973">
    <property type="entry name" value="POLYPROTEIN, PUTATIVE-RELATED"/>
    <property type="match status" value="1"/>
</dbReference>
<evidence type="ECO:0008006" key="3">
    <source>
        <dbReference type="Google" id="ProtNLM"/>
    </source>
</evidence>
<gene>
    <name evidence="1" type="ORF">Ahy_B04g072239</name>
</gene>
<dbReference type="AlphaFoldDB" id="A0A444ZMS1"/>
<name>A0A444ZMS1_ARAHY</name>
<dbReference type="STRING" id="3818.A0A444ZMS1"/>
<evidence type="ECO:0000313" key="2">
    <source>
        <dbReference type="Proteomes" id="UP000289738"/>
    </source>
</evidence>
<sequence length="189" mass="21716">MEPPCGLSLESQILSNPSVSIPVLQSAIQASYHFKPSYRKVWMAKQKAIVRIYGDWEELYNKVLKLLQALQICFPGTICDLRVKPYYEGHLMVRDCCMFDKVFWAFPSCVEAFKHCKSFVFVDSMHLYVKYGGVLLIAVAQDGNSNILPIAFAIVQLFNFKTSKKILNRLKCSFLLLLHNHTRFIKEGK</sequence>
<comment type="caution">
    <text evidence="1">The sequence shown here is derived from an EMBL/GenBank/DDBJ whole genome shotgun (WGS) entry which is preliminary data.</text>
</comment>
<keyword evidence="2" id="KW-1185">Reference proteome</keyword>
<dbReference type="PANTHER" id="PTHR31973:SF195">
    <property type="entry name" value="MUDR FAMILY TRANSPOSASE"/>
    <property type="match status" value="1"/>
</dbReference>
<dbReference type="EMBL" id="SDMP01000014">
    <property type="protein sequence ID" value="RYR15486.1"/>
    <property type="molecule type" value="Genomic_DNA"/>
</dbReference>
<protein>
    <recommendedName>
        <fullName evidence="3">MULE transposase domain-containing protein</fullName>
    </recommendedName>
</protein>
<reference evidence="1 2" key="1">
    <citation type="submission" date="2019-01" db="EMBL/GenBank/DDBJ databases">
        <title>Sequencing of cultivated peanut Arachis hypogaea provides insights into genome evolution and oil improvement.</title>
        <authorList>
            <person name="Chen X."/>
        </authorList>
    </citation>
    <scope>NUCLEOTIDE SEQUENCE [LARGE SCALE GENOMIC DNA]</scope>
    <source>
        <strain evidence="2">cv. Fuhuasheng</strain>
        <tissue evidence="1">Leaves</tissue>
    </source>
</reference>
<organism evidence="1 2">
    <name type="scientific">Arachis hypogaea</name>
    <name type="common">Peanut</name>
    <dbReference type="NCBI Taxonomy" id="3818"/>
    <lineage>
        <taxon>Eukaryota</taxon>
        <taxon>Viridiplantae</taxon>
        <taxon>Streptophyta</taxon>
        <taxon>Embryophyta</taxon>
        <taxon>Tracheophyta</taxon>
        <taxon>Spermatophyta</taxon>
        <taxon>Magnoliopsida</taxon>
        <taxon>eudicotyledons</taxon>
        <taxon>Gunneridae</taxon>
        <taxon>Pentapetalae</taxon>
        <taxon>rosids</taxon>
        <taxon>fabids</taxon>
        <taxon>Fabales</taxon>
        <taxon>Fabaceae</taxon>
        <taxon>Papilionoideae</taxon>
        <taxon>50 kb inversion clade</taxon>
        <taxon>dalbergioids sensu lato</taxon>
        <taxon>Dalbergieae</taxon>
        <taxon>Pterocarpus clade</taxon>
        <taxon>Arachis</taxon>
    </lineage>
</organism>
<accession>A0A444ZMS1</accession>